<dbReference type="Proteomes" id="UP001207468">
    <property type="component" value="Unassembled WGS sequence"/>
</dbReference>
<comment type="caution">
    <text evidence="1">The sequence shown here is derived from an EMBL/GenBank/DDBJ whole genome shotgun (WGS) entry which is preliminary data.</text>
</comment>
<name>A0ACC0TSA7_9AGAM</name>
<protein>
    <submittedName>
        <fullName evidence="1">Uncharacterized protein</fullName>
    </submittedName>
</protein>
<reference evidence="1" key="1">
    <citation type="submission" date="2021-03" db="EMBL/GenBank/DDBJ databases">
        <title>Evolutionary priming and transition to the ectomycorrhizal habit in an iconic lineage of mushroom-forming fungi: is preadaptation a requirement?</title>
        <authorList>
            <consortium name="DOE Joint Genome Institute"/>
            <person name="Looney B.P."/>
            <person name="Miyauchi S."/>
            <person name="Morin E."/>
            <person name="Drula E."/>
            <person name="Courty P.E."/>
            <person name="Chicoki N."/>
            <person name="Fauchery L."/>
            <person name="Kohler A."/>
            <person name="Kuo A."/>
            <person name="LaButti K."/>
            <person name="Pangilinan J."/>
            <person name="Lipzen A."/>
            <person name="Riley R."/>
            <person name="Andreopoulos W."/>
            <person name="He G."/>
            <person name="Johnson J."/>
            <person name="Barry K.W."/>
            <person name="Grigoriev I.V."/>
            <person name="Nagy L."/>
            <person name="Hibbett D."/>
            <person name="Henrissat B."/>
            <person name="Matheny P.B."/>
            <person name="Labbe J."/>
            <person name="Martin A.F."/>
        </authorList>
    </citation>
    <scope>NUCLEOTIDE SEQUENCE</scope>
    <source>
        <strain evidence="1">BPL698</strain>
    </source>
</reference>
<evidence type="ECO:0000313" key="2">
    <source>
        <dbReference type="Proteomes" id="UP001207468"/>
    </source>
</evidence>
<dbReference type="EMBL" id="JAGFNK010000928">
    <property type="protein sequence ID" value="KAI9437106.1"/>
    <property type="molecule type" value="Genomic_DNA"/>
</dbReference>
<sequence length="68" mass="8146">IILEAAHLVWVIRCERVIQEHSHTEQEVCTRWHHAINTRLTNDRITASFTKRDKRALNTVRDTWEQVL</sequence>
<organism evidence="1 2">
    <name type="scientific">Russula earlei</name>
    <dbReference type="NCBI Taxonomy" id="71964"/>
    <lineage>
        <taxon>Eukaryota</taxon>
        <taxon>Fungi</taxon>
        <taxon>Dikarya</taxon>
        <taxon>Basidiomycota</taxon>
        <taxon>Agaricomycotina</taxon>
        <taxon>Agaricomycetes</taxon>
        <taxon>Russulales</taxon>
        <taxon>Russulaceae</taxon>
        <taxon>Russula</taxon>
    </lineage>
</organism>
<evidence type="ECO:0000313" key="1">
    <source>
        <dbReference type="EMBL" id="KAI9437106.1"/>
    </source>
</evidence>
<feature type="non-terminal residue" evidence="1">
    <location>
        <position position="1"/>
    </location>
</feature>
<accession>A0ACC0TSA7</accession>
<keyword evidence="2" id="KW-1185">Reference proteome</keyword>
<gene>
    <name evidence="1" type="ORF">F5148DRAFT_989577</name>
</gene>
<proteinExistence type="predicted"/>